<evidence type="ECO:0000256" key="1">
    <source>
        <dbReference type="ARBA" id="ARBA00022737"/>
    </source>
</evidence>
<accession>A0ABD3XYP5</accession>
<dbReference type="Proteomes" id="UP001634394">
    <property type="component" value="Unassembled WGS sequence"/>
</dbReference>
<dbReference type="SUPFAM" id="SSF48403">
    <property type="entry name" value="Ankyrin repeat"/>
    <property type="match status" value="1"/>
</dbReference>
<comment type="caution">
    <text evidence="4">The sequence shown here is derived from an EMBL/GenBank/DDBJ whole genome shotgun (WGS) entry which is preliminary data.</text>
</comment>
<dbReference type="PANTHER" id="PTHR24198:SF165">
    <property type="entry name" value="ANKYRIN REPEAT-CONTAINING PROTEIN-RELATED"/>
    <property type="match status" value="1"/>
</dbReference>
<feature type="repeat" description="ANK" evidence="3">
    <location>
        <begin position="11"/>
        <end position="39"/>
    </location>
</feature>
<evidence type="ECO:0000256" key="3">
    <source>
        <dbReference type="PROSITE-ProRule" id="PRU00023"/>
    </source>
</evidence>
<dbReference type="PANTHER" id="PTHR24198">
    <property type="entry name" value="ANKYRIN REPEAT AND PROTEIN KINASE DOMAIN-CONTAINING PROTEIN"/>
    <property type="match status" value="1"/>
</dbReference>
<dbReference type="SMART" id="SM00248">
    <property type="entry name" value="ANK"/>
    <property type="match status" value="2"/>
</dbReference>
<proteinExistence type="predicted"/>
<name>A0ABD3XYP5_SINWO</name>
<reference evidence="4 5" key="1">
    <citation type="submission" date="2024-11" db="EMBL/GenBank/DDBJ databases">
        <title>Chromosome-level genome assembly of the freshwater bivalve Anodonta woodiana.</title>
        <authorList>
            <person name="Chen X."/>
        </authorList>
    </citation>
    <scope>NUCLEOTIDE SEQUENCE [LARGE SCALE GENOMIC DNA]</scope>
    <source>
        <strain evidence="4">MN2024</strain>
        <tissue evidence="4">Gills</tissue>
    </source>
</reference>
<keyword evidence="5" id="KW-1185">Reference proteome</keyword>
<feature type="repeat" description="ANK" evidence="3">
    <location>
        <begin position="40"/>
        <end position="72"/>
    </location>
</feature>
<dbReference type="AlphaFoldDB" id="A0ABD3XYP5"/>
<dbReference type="Pfam" id="PF12796">
    <property type="entry name" value="Ank_2"/>
    <property type="match status" value="1"/>
</dbReference>
<organism evidence="4 5">
    <name type="scientific">Sinanodonta woodiana</name>
    <name type="common">Chinese pond mussel</name>
    <name type="synonym">Anodonta woodiana</name>
    <dbReference type="NCBI Taxonomy" id="1069815"/>
    <lineage>
        <taxon>Eukaryota</taxon>
        <taxon>Metazoa</taxon>
        <taxon>Spiralia</taxon>
        <taxon>Lophotrochozoa</taxon>
        <taxon>Mollusca</taxon>
        <taxon>Bivalvia</taxon>
        <taxon>Autobranchia</taxon>
        <taxon>Heteroconchia</taxon>
        <taxon>Palaeoheterodonta</taxon>
        <taxon>Unionida</taxon>
        <taxon>Unionoidea</taxon>
        <taxon>Unionidae</taxon>
        <taxon>Unioninae</taxon>
        <taxon>Sinanodonta</taxon>
    </lineage>
</organism>
<evidence type="ECO:0000313" key="4">
    <source>
        <dbReference type="EMBL" id="KAL3890227.1"/>
    </source>
</evidence>
<dbReference type="InterPro" id="IPR036770">
    <property type="entry name" value="Ankyrin_rpt-contain_sf"/>
</dbReference>
<protein>
    <submittedName>
        <fullName evidence="4">Uncharacterized protein</fullName>
    </submittedName>
</protein>
<gene>
    <name evidence="4" type="ORF">ACJMK2_002518</name>
</gene>
<sequence>MVLIVRPVLQPIHIAAEDGDYIMMAILQNAGCDLSTRDASGSTPLQYAASNGNHDTVKYLLTHNVNKNSEDSQGLVPLDLALLRGEYRVSTFLANCASAVKFGRLPPGLFPNRPLRKMHELDDYLEEITEPLKTMGELGIGIAKAILDTPGLGRLHLDEGESILIYESIQQLCLEIVERIGELDPLFQCKLMNAGSSLEGVKLAYPNEFNFVCHIEKISAFVEKLENVDIPEYCQIIMKDSLAPYIQILSPFKEKS</sequence>
<dbReference type="EMBL" id="JBJQND010000001">
    <property type="protein sequence ID" value="KAL3890227.1"/>
    <property type="molecule type" value="Genomic_DNA"/>
</dbReference>
<keyword evidence="2 3" id="KW-0040">ANK repeat</keyword>
<dbReference type="Gene3D" id="3.30.460.90">
    <property type="match status" value="1"/>
</dbReference>
<evidence type="ECO:0000313" key="5">
    <source>
        <dbReference type="Proteomes" id="UP001634394"/>
    </source>
</evidence>
<dbReference type="InterPro" id="IPR002110">
    <property type="entry name" value="Ankyrin_rpt"/>
</dbReference>
<keyword evidence="1" id="KW-0677">Repeat</keyword>
<dbReference type="PROSITE" id="PS50297">
    <property type="entry name" value="ANK_REP_REGION"/>
    <property type="match status" value="1"/>
</dbReference>
<evidence type="ECO:0000256" key="2">
    <source>
        <dbReference type="ARBA" id="ARBA00023043"/>
    </source>
</evidence>
<dbReference type="PROSITE" id="PS50088">
    <property type="entry name" value="ANK_REPEAT"/>
    <property type="match status" value="2"/>
</dbReference>
<dbReference type="Gene3D" id="1.25.40.20">
    <property type="entry name" value="Ankyrin repeat-containing domain"/>
    <property type="match status" value="1"/>
</dbReference>